<keyword evidence="9" id="KW-0472">Membrane</keyword>
<dbReference type="Gene3D" id="3.30.565.10">
    <property type="entry name" value="Histidine kinase-like ATPase, C-terminal domain"/>
    <property type="match status" value="1"/>
</dbReference>
<feature type="transmembrane region" description="Helical" evidence="9">
    <location>
        <begin position="21"/>
        <end position="46"/>
    </location>
</feature>
<evidence type="ECO:0000259" key="10">
    <source>
        <dbReference type="PROSITE" id="PS50109"/>
    </source>
</evidence>
<dbReference type="PANTHER" id="PTHR45436:SF5">
    <property type="entry name" value="SENSOR HISTIDINE KINASE TRCS"/>
    <property type="match status" value="1"/>
</dbReference>
<dbReference type="EC" id="2.7.13.3" evidence="2"/>
<evidence type="ECO:0000256" key="9">
    <source>
        <dbReference type="SAM" id="Phobius"/>
    </source>
</evidence>
<organism evidence="11 12">
    <name type="scientific">Saccharomonospora xinjiangensis XJ-54</name>
    <dbReference type="NCBI Taxonomy" id="882086"/>
    <lineage>
        <taxon>Bacteria</taxon>
        <taxon>Bacillati</taxon>
        <taxon>Actinomycetota</taxon>
        <taxon>Actinomycetes</taxon>
        <taxon>Pseudonocardiales</taxon>
        <taxon>Pseudonocardiaceae</taxon>
        <taxon>Saccharomonospora</taxon>
    </lineage>
</organism>
<dbReference type="OrthoDB" id="3502710at2"/>
<dbReference type="InterPro" id="IPR003594">
    <property type="entry name" value="HATPase_dom"/>
</dbReference>
<dbReference type="STRING" id="882086.SacxiDRAFT_1814"/>
<dbReference type="Gene3D" id="6.10.340.10">
    <property type="match status" value="1"/>
</dbReference>
<keyword evidence="12" id="KW-1185">Reference proteome</keyword>
<evidence type="ECO:0000313" key="11">
    <source>
        <dbReference type="EMBL" id="EID54056.1"/>
    </source>
</evidence>
<evidence type="ECO:0000256" key="1">
    <source>
        <dbReference type="ARBA" id="ARBA00000085"/>
    </source>
</evidence>
<feature type="region of interest" description="Disordered" evidence="8">
    <location>
        <begin position="641"/>
        <end position="941"/>
    </location>
</feature>
<dbReference type="HOGENOM" id="CLU_002554_2_1_11"/>
<dbReference type="EMBL" id="JH636049">
    <property type="protein sequence ID" value="EID54056.1"/>
    <property type="molecule type" value="Genomic_DNA"/>
</dbReference>
<evidence type="ECO:0000256" key="3">
    <source>
        <dbReference type="ARBA" id="ARBA00022553"/>
    </source>
</evidence>
<keyword evidence="4" id="KW-0808">Transferase</keyword>
<comment type="catalytic activity">
    <reaction evidence="1">
        <text>ATP + protein L-histidine = ADP + protein N-phospho-L-histidine.</text>
        <dbReference type="EC" id="2.7.13.3"/>
    </reaction>
</comment>
<reference evidence="11 12" key="1">
    <citation type="submission" date="2012-01" db="EMBL/GenBank/DDBJ databases">
        <title>Improved High-Quality Draft sequence of Saccharomonospora xinjiangensis XJ-54.</title>
        <authorList>
            <consortium name="US DOE Joint Genome Institute"/>
            <person name="Lucas S."/>
            <person name="Han J."/>
            <person name="Lapidus A."/>
            <person name="Cheng J.-F."/>
            <person name="Goodwin L."/>
            <person name="Pitluck S."/>
            <person name="Peters L."/>
            <person name="Mikhailova N."/>
            <person name="Teshima H."/>
            <person name="Detter J.C."/>
            <person name="Han C."/>
            <person name="Tapia R."/>
            <person name="Land M."/>
            <person name="Hauser L."/>
            <person name="Kyrpides N."/>
            <person name="Ivanova N."/>
            <person name="Pagani I."/>
            <person name="Brambilla E.-M."/>
            <person name="Klenk H.-P."/>
            <person name="Woyke T."/>
        </authorList>
    </citation>
    <scope>NUCLEOTIDE SEQUENCE [LARGE SCALE GENOMIC DNA]</scope>
    <source>
        <strain evidence="11 12">XJ-54</strain>
    </source>
</reference>
<feature type="compositionally biased region" description="Basic and acidic residues" evidence="8">
    <location>
        <begin position="746"/>
        <end position="769"/>
    </location>
</feature>
<dbReference type="GO" id="GO:0005886">
    <property type="term" value="C:plasma membrane"/>
    <property type="evidence" value="ECO:0007669"/>
    <property type="project" value="TreeGrafter"/>
</dbReference>
<keyword evidence="5 9" id="KW-0812">Transmembrane</keyword>
<sequence length="941" mass="101321">MSALLNKSAAPRRGRSTIRTRVLAIAFIPSLVFLLTGVAVASYLVFDAVKVRSFSTDVHEAAKPAGVLFANVREERRLTLQEIATTRSLRVELAEQRTRTDSAAGAMAGALDTVAEDAPDNVRRAVQVAAERTAQLGEFRERVDSGDVSLQEAYDFYNGIIDAYVVGLNGVAQETPNAETAYLRMVAMPLFVSADGMSRGDALAAAGLDGGGLTEQEFRTYIGQVGAYHSTLQQAVPDMIPSVREKYEALTSGEAWQTLTSVENAFLRGNTTELPVAEPAWRAAATQVGATLWALYVEQSTAATEVALDEADSTLYTSIAAGAAVIVIALAVFLLAWRLSDRLVKRLVSLREATLDVAEERMPRIVERLRKGEQVDLATEVSYLDHGDDEIGQVAEAFNQAQRTAIAAAVDEAKTREGTQKVFLNIAHRSQVIVHRQLSALDAAERKQEDPDQLDLLFKLDHLSTRARRNAENLIILGGEQPGRQFRNPVPVGDIVRGAIAETEDYKRVSMGRLPASAVAGPAVSDLVHLLAELIDNATSFSPPQSRVEVRGELVGRGVVIEIEDQGIGMEPEELDRLNEMLKNPPDFSFMALSEEPRLGLFVVARLSAKHGFTVTLRDSAYGGTRAIVLVRADLLSEVRDDAKDGPSGAATAQRVTARGSEGGMAGGSEVGGVGEVGEEGAATAAVSRRPRALPQRNGSDKVNGTTTVAMTTTFEPSASQNSAAETVRRAPVSPQGERPQLPPGEGDRPELPRRSGRDNQPRSQEQGRAESTVEGVQGELPGDAVLEWTQDLDRNGRGRHAQAGADSEPTQYVPKLPRELPRGSKPAVEPGERRDSRARHQAGPAQDRHGGTRADTRPPSAQNGLDGGRPPLPRRRRQESLAPQLRDDTRTLGVVGGGDSEGRGDDYDTTPEQARSRLSAFQQGTRRARKHEPGPDDSGN</sequence>
<evidence type="ECO:0000256" key="8">
    <source>
        <dbReference type="SAM" id="MobiDB-lite"/>
    </source>
</evidence>
<dbReference type="InterPro" id="IPR005467">
    <property type="entry name" value="His_kinase_dom"/>
</dbReference>
<keyword evidence="7 9" id="KW-1133">Transmembrane helix</keyword>
<dbReference type="RefSeq" id="WP_006238205.1">
    <property type="nucleotide sequence ID" value="NZ_JH636049.1"/>
</dbReference>
<feature type="compositionally biased region" description="Gly residues" evidence="8">
    <location>
        <begin position="661"/>
        <end position="676"/>
    </location>
</feature>
<evidence type="ECO:0000256" key="4">
    <source>
        <dbReference type="ARBA" id="ARBA00022679"/>
    </source>
</evidence>
<dbReference type="SMART" id="SM00387">
    <property type="entry name" value="HATPase_c"/>
    <property type="match status" value="1"/>
</dbReference>
<proteinExistence type="predicted"/>
<evidence type="ECO:0000256" key="7">
    <source>
        <dbReference type="ARBA" id="ARBA00022989"/>
    </source>
</evidence>
<accession>I0V1Q3</accession>
<dbReference type="eggNOG" id="COG0642">
    <property type="taxonomic scope" value="Bacteria"/>
</dbReference>
<dbReference type="Pfam" id="PF08376">
    <property type="entry name" value="NIT"/>
    <property type="match status" value="1"/>
</dbReference>
<gene>
    <name evidence="11" type="ORF">SacxiDRAFT_1814</name>
</gene>
<protein>
    <recommendedName>
        <fullName evidence="2">histidine kinase</fullName>
        <ecNumber evidence="2">2.7.13.3</ecNumber>
    </recommendedName>
</protein>
<dbReference type="InterPro" id="IPR013587">
    <property type="entry name" value="Nitrate/nitrite_sensing"/>
</dbReference>
<dbReference type="PROSITE" id="PS50109">
    <property type="entry name" value="HIS_KIN"/>
    <property type="match status" value="1"/>
</dbReference>
<feature type="compositionally biased region" description="Polar residues" evidence="8">
    <location>
        <begin position="715"/>
        <end position="725"/>
    </location>
</feature>
<dbReference type="Pfam" id="PF02518">
    <property type="entry name" value="HATPase_c"/>
    <property type="match status" value="1"/>
</dbReference>
<evidence type="ECO:0000256" key="2">
    <source>
        <dbReference type="ARBA" id="ARBA00012438"/>
    </source>
</evidence>
<evidence type="ECO:0000256" key="6">
    <source>
        <dbReference type="ARBA" id="ARBA00022777"/>
    </source>
</evidence>
<dbReference type="InterPro" id="IPR050428">
    <property type="entry name" value="TCS_sensor_his_kinase"/>
</dbReference>
<dbReference type="Proteomes" id="UP000004691">
    <property type="component" value="Unassembled WGS sequence"/>
</dbReference>
<dbReference type="SUPFAM" id="SSF55874">
    <property type="entry name" value="ATPase domain of HSP90 chaperone/DNA topoisomerase II/histidine kinase"/>
    <property type="match status" value="1"/>
</dbReference>
<keyword evidence="6 11" id="KW-0418">Kinase</keyword>
<dbReference type="GO" id="GO:0000160">
    <property type="term" value="P:phosphorelay signal transduction system"/>
    <property type="evidence" value="ECO:0007669"/>
    <property type="project" value="TreeGrafter"/>
</dbReference>
<feature type="transmembrane region" description="Helical" evidence="9">
    <location>
        <begin position="315"/>
        <end position="337"/>
    </location>
</feature>
<dbReference type="PANTHER" id="PTHR45436">
    <property type="entry name" value="SENSOR HISTIDINE KINASE YKOH"/>
    <property type="match status" value="1"/>
</dbReference>
<feature type="compositionally biased region" description="Basic and acidic residues" evidence="8">
    <location>
        <begin position="847"/>
        <end position="857"/>
    </location>
</feature>
<dbReference type="AlphaFoldDB" id="I0V1Q3"/>
<evidence type="ECO:0000256" key="5">
    <source>
        <dbReference type="ARBA" id="ARBA00022692"/>
    </source>
</evidence>
<name>I0V1Q3_9PSEU</name>
<feature type="domain" description="Histidine kinase" evidence="10">
    <location>
        <begin position="527"/>
        <end position="635"/>
    </location>
</feature>
<evidence type="ECO:0000313" key="12">
    <source>
        <dbReference type="Proteomes" id="UP000004691"/>
    </source>
</evidence>
<keyword evidence="3" id="KW-0597">Phosphoprotein</keyword>
<dbReference type="InterPro" id="IPR036890">
    <property type="entry name" value="HATPase_C_sf"/>
</dbReference>
<dbReference type="GO" id="GO:0004673">
    <property type="term" value="F:protein histidine kinase activity"/>
    <property type="evidence" value="ECO:0007669"/>
    <property type="project" value="UniProtKB-EC"/>
</dbReference>